<gene>
    <name evidence="1" type="ORF">PUN28_013610</name>
</gene>
<dbReference type="AlphaFoldDB" id="A0AAW2F6F4"/>
<evidence type="ECO:0000313" key="1">
    <source>
        <dbReference type="EMBL" id="KAL0110086.1"/>
    </source>
</evidence>
<sequence length="76" mass="8635">MQTFIAWSSRTDDAYVSTFYFRTSCYRCRLCAISNCKNENEAIISGITAGRRALTPHRYDFPRVAASTTEIAATRE</sequence>
<dbReference type="Proteomes" id="UP001430953">
    <property type="component" value="Unassembled WGS sequence"/>
</dbReference>
<comment type="caution">
    <text evidence="1">The sequence shown here is derived from an EMBL/GenBank/DDBJ whole genome shotgun (WGS) entry which is preliminary data.</text>
</comment>
<organism evidence="1 2">
    <name type="scientific">Cardiocondyla obscurior</name>
    <dbReference type="NCBI Taxonomy" id="286306"/>
    <lineage>
        <taxon>Eukaryota</taxon>
        <taxon>Metazoa</taxon>
        <taxon>Ecdysozoa</taxon>
        <taxon>Arthropoda</taxon>
        <taxon>Hexapoda</taxon>
        <taxon>Insecta</taxon>
        <taxon>Pterygota</taxon>
        <taxon>Neoptera</taxon>
        <taxon>Endopterygota</taxon>
        <taxon>Hymenoptera</taxon>
        <taxon>Apocrita</taxon>
        <taxon>Aculeata</taxon>
        <taxon>Formicoidea</taxon>
        <taxon>Formicidae</taxon>
        <taxon>Myrmicinae</taxon>
        <taxon>Cardiocondyla</taxon>
    </lineage>
</organism>
<accession>A0AAW2F6F4</accession>
<keyword evidence="2" id="KW-1185">Reference proteome</keyword>
<proteinExistence type="predicted"/>
<dbReference type="EMBL" id="JADYXP020000014">
    <property type="protein sequence ID" value="KAL0110086.1"/>
    <property type="molecule type" value="Genomic_DNA"/>
</dbReference>
<evidence type="ECO:0000313" key="2">
    <source>
        <dbReference type="Proteomes" id="UP001430953"/>
    </source>
</evidence>
<protein>
    <submittedName>
        <fullName evidence="1">Uncharacterized protein</fullName>
    </submittedName>
</protein>
<name>A0AAW2F6F4_9HYME</name>
<reference evidence="1 2" key="1">
    <citation type="submission" date="2023-03" db="EMBL/GenBank/DDBJ databases">
        <title>High recombination rates correlate with genetic variation in Cardiocondyla obscurior ants.</title>
        <authorList>
            <person name="Errbii M."/>
        </authorList>
    </citation>
    <scope>NUCLEOTIDE SEQUENCE [LARGE SCALE GENOMIC DNA]</scope>
    <source>
        <strain evidence="1">Alpha-2009</strain>
        <tissue evidence="1">Whole body</tissue>
    </source>
</reference>